<comment type="caution">
    <text evidence="6">The sequence shown here is derived from an EMBL/GenBank/DDBJ whole genome shotgun (WGS) entry which is preliminary data.</text>
</comment>
<evidence type="ECO:0000313" key="7">
    <source>
        <dbReference type="Proteomes" id="UP001595973"/>
    </source>
</evidence>
<dbReference type="PIRSF" id="PIRSF002741">
    <property type="entry name" value="MppA"/>
    <property type="match status" value="1"/>
</dbReference>
<dbReference type="PANTHER" id="PTHR30290:SF38">
    <property type="entry name" value="D,D-DIPEPTIDE-BINDING PERIPLASMIC PROTEIN DDPA-RELATED"/>
    <property type="match status" value="1"/>
</dbReference>
<proteinExistence type="inferred from homology"/>
<protein>
    <submittedName>
        <fullName evidence="6">ABC transporter substrate-binding protein</fullName>
    </submittedName>
</protein>
<feature type="domain" description="Solute-binding protein family 5" evidence="5">
    <location>
        <begin position="94"/>
        <end position="445"/>
    </location>
</feature>
<dbReference type="SUPFAM" id="SSF53850">
    <property type="entry name" value="Periplasmic binding protein-like II"/>
    <property type="match status" value="1"/>
</dbReference>
<feature type="signal peptide" evidence="4">
    <location>
        <begin position="1"/>
        <end position="40"/>
    </location>
</feature>
<evidence type="ECO:0000313" key="6">
    <source>
        <dbReference type="EMBL" id="MFC4667131.1"/>
    </source>
</evidence>
<keyword evidence="3 4" id="KW-0732">Signal</keyword>
<evidence type="ECO:0000259" key="5">
    <source>
        <dbReference type="Pfam" id="PF00496"/>
    </source>
</evidence>
<dbReference type="Gene3D" id="3.10.105.10">
    <property type="entry name" value="Dipeptide-binding Protein, Domain 3"/>
    <property type="match status" value="1"/>
</dbReference>
<dbReference type="InterPro" id="IPR030678">
    <property type="entry name" value="Peptide/Ni-bd"/>
</dbReference>
<sequence>MYLDTRTKGPQPLWTKMRRTARAAGLSLALTAGCAVSALAAGDTPVTGGTVVPGVDGSTITNLNTQLTSITGSLVIADVWADGLMTYDGKGNRIPRLAESWSVSDDNLTYTFKIRSGVKWSDGEPFTAADVAFTLEAFGALNTYIAKSMPLIESVSAPDDTTFVVKLKKPLTAILDLFDKEVFPLMPKHIYEGTDVTANDANRAPVGLGPFRFVNWDTGRAITFERNPHYWEEGKPYIDSVIFALIPDAQQQLNALTSGEIDWVKLNATQVPAAEAASKNGAFKVIEIINNAPERAVVDFNMRKAPFDNQKVRAALFMAIDRDRVVKDAYQGLANKAVNAIPVQFKALHDGSIDYNRLYPYDPVAAGKLLDEAGYPMKDGKRFSAEITYVAKPPYDAISRVVAAMWKEVGVDTSLSGLDAQIWIDKVYKQHEFDASVISLTGRTNPVLGIDRSYRCTEGGVPFVNPTGYCNPELDKLIDAAAAAPEGQQQAPYAAYAAKVAEDINEITLTNVRLFEAASTRLMGLEKQFDFSYNTHPNWQEVWIPKDQQK</sequence>
<feature type="chain" id="PRO_5045337976" evidence="4">
    <location>
        <begin position="41"/>
        <end position="550"/>
    </location>
</feature>
<dbReference type="Gene3D" id="3.40.190.10">
    <property type="entry name" value="Periplasmic binding protein-like II"/>
    <property type="match status" value="1"/>
</dbReference>
<name>A0ABV9KBW6_9RHOB</name>
<evidence type="ECO:0000256" key="4">
    <source>
        <dbReference type="SAM" id="SignalP"/>
    </source>
</evidence>
<evidence type="ECO:0000256" key="2">
    <source>
        <dbReference type="ARBA" id="ARBA00005695"/>
    </source>
</evidence>
<organism evidence="6 7">
    <name type="scientific">Seohaeicola nanhaiensis</name>
    <dbReference type="NCBI Taxonomy" id="1387282"/>
    <lineage>
        <taxon>Bacteria</taxon>
        <taxon>Pseudomonadati</taxon>
        <taxon>Pseudomonadota</taxon>
        <taxon>Alphaproteobacteria</taxon>
        <taxon>Rhodobacterales</taxon>
        <taxon>Roseobacteraceae</taxon>
        <taxon>Seohaeicola</taxon>
    </lineage>
</organism>
<dbReference type="Proteomes" id="UP001595973">
    <property type="component" value="Unassembled WGS sequence"/>
</dbReference>
<reference evidence="7" key="1">
    <citation type="journal article" date="2019" name="Int. J. Syst. Evol. Microbiol.">
        <title>The Global Catalogue of Microorganisms (GCM) 10K type strain sequencing project: providing services to taxonomists for standard genome sequencing and annotation.</title>
        <authorList>
            <consortium name="The Broad Institute Genomics Platform"/>
            <consortium name="The Broad Institute Genome Sequencing Center for Infectious Disease"/>
            <person name="Wu L."/>
            <person name="Ma J."/>
        </authorList>
    </citation>
    <scope>NUCLEOTIDE SEQUENCE [LARGE SCALE GENOMIC DNA]</scope>
    <source>
        <strain evidence="7">CGMCC 4.7283</strain>
    </source>
</reference>
<dbReference type="EMBL" id="JBHSGI010000002">
    <property type="protein sequence ID" value="MFC4667131.1"/>
    <property type="molecule type" value="Genomic_DNA"/>
</dbReference>
<dbReference type="PANTHER" id="PTHR30290">
    <property type="entry name" value="PERIPLASMIC BINDING COMPONENT OF ABC TRANSPORTER"/>
    <property type="match status" value="1"/>
</dbReference>
<dbReference type="InterPro" id="IPR000914">
    <property type="entry name" value="SBP_5_dom"/>
</dbReference>
<keyword evidence="7" id="KW-1185">Reference proteome</keyword>
<dbReference type="PROSITE" id="PS51257">
    <property type="entry name" value="PROKAR_LIPOPROTEIN"/>
    <property type="match status" value="1"/>
</dbReference>
<dbReference type="InterPro" id="IPR039424">
    <property type="entry name" value="SBP_5"/>
</dbReference>
<dbReference type="Pfam" id="PF00496">
    <property type="entry name" value="SBP_bac_5"/>
    <property type="match status" value="1"/>
</dbReference>
<evidence type="ECO:0000256" key="3">
    <source>
        <dbReference type="ARBA" id="ARBA00022729"/>
    </source>
</evidence>
<comment type="similarity">
    <text evidence="2">Belongs to the bacterial solute-binding protein 5 family.</text>
</comment>
<accession>A0ABV9KBW6</accession>
<dbReference type="RefSeq" id="WP_380715068.1">
    <property type="nucleotide sequence ID" value="NZ_JBHSGI010000002.1"/>
</dbReference>
<evidence type="ECO:0000256" key="1">
    <source>
        <dbReference type="ARBA" id="ARBA00004418"/>
    </source>
</evidence>
<comment type="subcellular location">
    <subcellularLocation>
        <location evidence="1">Periplasm</location>
    </subcellularLocation>
</comment>
<gene>
    <name evidence="6" type="ORF">ACFO5X_01075</name>
</gene>